<dbReference type="EMBL" id="CP141884">
    <property type="protein sequence ID" value="WRT66640.1"/>
    <property type="molecule type" value="Genomic_DNA"/>
</dbReference>
<feature type="transmembrane region" description="Helical" evidence="2">
    <location>
        <begin position="104"/>
        <end position="127"/>
    </location>
</feature>
<proteinExistence type="predicted"/>
<gene>
    <name evidence="3" type="ORF">IL334_003599</name>
</gene>
<evidence type="ECO:0000256" key="1">
    <source>
        <dbReference type="SAM" id="MobiDB-lite"/>
    </source>
</evidence>
<name>A0ABZ1CY12_9TREE</name>
<dbReference type="GeneID" id="87955730"/>
<accession>A0ABZ1CY12</accession>
<reference evidence="3 4" key="1">
    <citation type="submission" date="2024-01" db="EMBL/GenBank/DDBJ databases">
        <title>Comparative genomics of Cryptococcus and Kwoniella reveals pathogenesis evolution and contrasting modes of karyotype evolution via chromosome fusion or intercentromeric recombination.</title>
        <authorList>
            <person name="Coelho M.A."/>
            <person name="David-Palma M."/>
            <person name="Shea T."/>
            <person name="Bowers K."/>
            <person name="McGinley-Smith S."/>
            <person name="Mohammad A.W."/>
            <person name="Gnirke A."/>
            <person name="Yurkov A.M."/>
            <person name="Nowrousian M."/>
            <person name="Sun S."/>
            <person name="Cuomo C.A."/>
            <person name="Heitman J."/>
        </authorList>
    </citation>
    <scope>NUCLEOTIDE SEQUENCE [LARGE SCALE GENOMIC DNA]</scope>
    <source>
        <strain evidence="3">CBS 11374</strain>
    </source>
</reference>
<feature type="transmembrane region" description="Helical" evidence="2">
    <location>
        <begin position="72"/>
        <end position="92"/>
    </location>
</feature>
<feature type="transmembrane region" description="Helical" evidence="2">
    <location>
        <begin position="171"/>
        <end position="194"/>
    </location>
</feature>
<feature type="compositionally biased region" description="Basic and acidic residues" evidence="1">
    <location>
        <begin position="223"/>
        <end position="235"/>
    </location>
</feature>
<dbReference type="RefSeq" id="XP_062791380.1">
    <property type="nucleotide sequence ID" value="XM_062935329.1"/>
</dbReference>
<keyword evidence="4" id="KW-1185">Reference proteome</keyword>
<dbReference type="Proteomes" id="UP001329825">
    <property type="component" value="Chromosome 4"/>
</dbReference>
<keyword evidence="2" id="KW-0472">Membrane</keyword>
<keyword evidence="2" id="KW-1133">Transmembrane helix</keyword>
<evidence type="ECO:0000313" key="3">
    <source>
        <dbReference type="EMBL" id="WRT66640.1"/>
    </source>
</evidence>
<evidence type="ECO:0008006" key="5">
    <source>
        <dbReference type="Google" id="ProtNLM"/>
    </source>
</evidence>
<evidence type="ECO:0000256" key="2">
    <source>
        <dbReference type="SAM" id="Phobius"/>
    </source>
</evidence>
<evidence type="ECO:0000313" key="4">
    <source>
        <dbReference type="Proteomes" id="UP001329825"/>
    </source>
</evidence>
<keyword evidence="2" id="KW-0812">Transmembrane</keyword>
<sequence>MSSYNYGKDDRHHRRPLDMVIYFITFGLGVATVASTANALVRRNAEVGFATRAAATQGVKVIIATNALTQPGYALCSAASGVVVNSLTLLAFSFNIPRPFRKLVWLLPIAALFNFIFMLATCIAVFYNAKTGHITAYGTLNGIVLPQSVLQANAKALGLSYYFWGKGYVKFMAIISVPTTLFSLLTAILAFTFWRREKSSRSQIEANNISTRQNNASPTFMNGEEKGTTQHIDRV</sequence>
<feature type="region of interest" description="Disordered" evidence="1">
    <location>
        <begin position="213"/>
        <end position="235"/>
    </location>
</feature>
<protein>
    <recommendedName>
        <fullName evidence="5">DUF4203 domain-containing protein</fullName>
    </recommendedName>
</protein>
<organism evidence="3 4">
    <name type="scientific">Kwoniella shivajii</name>
    <dbReference type="NCBI Taxonomy" id="564305"/>
    <lineage>
        <taxon>Eukaryota</taxon>
        <taxon>Fungi</taxon>
        <taxon>Dikarya</taxon>
        <taxon>Basidiomycota</taxon>
        <taxon>Agaricomycotina</taxon>
        <taxon>Tremellomycetes</taxon>
        <taxon>Tremellales</taxon>
        <taxon>Cryptococcaceae</taxon>
        <taxon>Kwoniella</taxon>
    </lineage>
</organism>
<feature type="transmembrane region" description="Helical" evidence="2">
    <location>
        <begin position="20"/>
        <end position="41"/>
    </location>
</feature>